<dbReference type="PANTHER" id="PTHR45266:SF3">
    <property type="entry name" value="OXALOACETATE DECARBOXYLASE ALPHA CHAIN"/>
    <property type="match status" value="1"/>
</dbReference>
<protein>
    <recommendedName>
        <fullName evidence="3 9">Biotin carboxyl carrier protein of acetyl-CoA carboxylase</fullName>
    </recommendedName>
</protein>
<evidence type="ECO:0000256" key="3">
    <source>
        <dbReference type="ARBA" id="ARBA00017562"/>
    </source>
</evidence>
<dbReference type="InterPro" id="IPR050709">
    <property type="entry name" value="Biotin_Carboxyl_Carrier/Decarb"/>
</dbReference>
<evidence type="ECO:0000256" key="9">
    <source>
        <dbReference type="RuleBase" id="RU364072"/>
    </source>
</evidence>
<dbReference type="InterPro" id="IPR001249">
    <property type="entry name" value="AcCoA_biotinCC"/>
</dbReference>
<evidence type="ECO:0000313" key="13">
    <source>
        <dbReference type="Proteomes" id="UP000613743"/>
    </source>
</evidence>
<comment type="pathway">
    <text evidence="2 9">Lipid metabolism; fatty acid biosynthesis.</text>
</comment>
<dbReference type="CDD" id="cd06850">
    <property type="entry name" value="biotinyl_domain"/>
    <property type="match status" value="1"/>
</dbReference>
<dbReference type="InterPro" id="IPR000089">
    <property type="entry name" value="Biotin_lipoyl"/>
</dbReference>
<keyword evidence="6 9" id="KW-0443">Lipid metabolism</keyword>
<dbReference type="RefSeq" id="WP_188922919.1">
    <property type="nucleotide sequence ID" value="NZ_BMPZ01000015.1"/>
</dbReference>
<evidence type="ECO:0000313" key="12">
    <source>
        <dbReference type="EMBL" id="GGI92645.1"/>
    </source>
</evidence>
<gene>
    <name evidence="12" type="primary">accB</name>
    <name evidence="12" type="ORF">GCM10009332_32420</name>
</gene>
<keyword evidence="7 9" id="KW-0275">Fatty acid biosynthesis</keyword>
<feature type="region of interest" description="Disordered" evidence="10">
    <location>
        <begin position="30"/>
        <end position="74"/>
    </location>
</feature>
<evidence type="ECO:0000256" key="8">
    <source>
        <dbReference type="ARBA" id="ARBA00023267"/>
    </source>
</evidence>
<dbReference type="SUPFAM" id="SSF51230">
    <property type="entry name" value="Single hybrid motif"/>
    <property type="match status" value="1"/>
</dbReference>
<comment type="function">
    <text evidence="1 9">This protein is a component of the acetyl coenzyme A carboxylase complex; first, biotin carboxylase catalyzes the carboxylation of the carrier protein and then the transcarboxylase transfers the carboxyl group to form malonyl-CoA.</text>
</comment>
<evidence type="ECO:0000256" key="1">
    <source>
        <dbReference type="ARBA" id="ARBA00003761"/>
    </source>
</evidence>
<dbReference type="PRINTS" id="PR01071">
    <property type="entry name" value="ACOABIOTINCC"/>
</dbReference>
<dbReference type="InterPro" id="IPR001882">
    <property type="entry name" value="Biotin_BS"/>
</dbReference>
<reference evidence="12" key="2">
    <citation type="submission" date="2020-09" db="EMBL/GenBank/DDBJ databases">
        <authorList>
            <person name="Sun Q."/>
            <person name="Ohkuma M."/>
        </authorList>
    </citation>
    <scope>NUCLEOTIDE SEQUENCE</scope>
    <source>
        <strain evidence="12">JCM 30804</strain>
    </source>
</reference>
<dbReference type="PROSITE" id="PS00188">
    <property type="entry name" value="BIOTIN"/>
    <property type="match status" value="1"/>
</dbReference>
<proteinExistence type="predicted"/>
<evidence type="ECO:0000256" key="4">
    <source>
        <dbReference type="ARBA" id="ARBA00022516"/>
    </source>
</evidence>
<dbReference type="AlphaFoldDB" id="A0A917JYE2"/>
<dbReference type="NCBIfam" id="TIGR00531">
    <property type="entry name" value="BCCP"/>
    <property type="match status" value="1"/>
</dbReference>
<feature type="domain" description="Lipoyl-binding" evidence="11">
    <location>
        <begin position="76"/>
        <end position="155"/>
    </location>
</feature>
<evidence type="ECO:0000259" key="11">
    <source>
        <dbReference type="PROSITE" id="PS50968"/>
    </source>
</evidence>
<name>A0A917JYE2_9GAMM</name>
<keyword evidence="5 9" id="KW-0276">Fatty acid metabolism</keyword>
<keyword evidence="8 9" id="KW-0092">Biotin</keyword>
<dbReference type="GO" id="GO:0006633">
    <property type="term" value="P:fatty acid biosynthetic process"/>
    <property type="evidence" value="ECO:0007669"/>
    <property type="project" value="UniProtKB-KW"/>
</dbReference>
<evidence type="ECO:0000256" key="5">
    <source>
        <dbReference type="ARBA" id="ARBA00022832"/>
    </source>
</evidence>
<dbReference type="InterPro" id="IPR011053">
    <property type="entry name" value="Single_hybrid_motif"/>
</dbReference>
<evidence type="ECO:0000256" key="10">
    <source>
        <dbReference type="SAM" id="MobiDB-lite"/>
    </source>
</evidence>
<accession>A0A917JYE2</accession>
<dbReference type="PANTHER" id="PTHR45266">
    <property type="entry name" value="OXALOACETATE DECARBOXYLASE ALPHA CHAIN"/>
    <property type="match status" value="1"/>
</dbReference>
<dbReference type="Gene3D" id="2.40.50.100">
    <property type="match status" value="1"/>
</dbReference>
<sequence>MDIKKIHQIMALAHKFDIEKFELSEGESKLQFTRSQNTQAKDALQSARIQRPEEKAVEPTSPTLPPQEIESSTPAFATDDILVCPMVGTFYGAPSEDAQPFVQVGDSVKQGDTVCVVEAMKMMNQIVAHKSGVIQAVLAENGTTVEFDQPLIVIQ</sequence>
<dbReference type="PROSITE" id="PS50968">
    <property type="entry name" value="BIOTINYL_LIPOYL"/>
    <property type="match status" value="1"/>
</dbReference>
<dbReference type="Proteomes" id="UP000613743">
    <property type="component" value="Unassembled WGS sequence"/>
</dbReference>
<evidence type="ECO:0000256" key="7">
    <source>
        <dbReference type="ARBA" id="ARBA00023160"/>
    </source>
</evidence>
<keyword evidence="13" id="KW-1185">Reference proteome</keyword>
<comment type="caution">
    <text evidence="12">The sequence shown here is derived from an EMBL/GenBank/DDBJ whole genome shotgun (WGS) entry which is preliminary data.</text>
</comment>
<dbReference type="EMBL" id="BMPZ01000015">
    <property type="protein sequence ID" value="GGI92645.1"/>
    <property type="molecule type" value="Genomic_DNA"/>
</dbReference>
<feature type="compositionally biased region" description="Polar residues" evidence="10">
    <location>
        <begin position="30"/>
        <end position="40"/>
    </location>
</feature>
<keyword evidence="4 9" id="KW-0444">Lipid biosynthesis</keyword>
<dbReference type="FunFam" id="2.40.50.100:FF:000003">
    <property type="entry name" value="Acetyl-CoA carboxylase biotin carboxyl carrier protein"/>
    <property type="match status" value="1"/>
</dbReference>
<evidence type="ECO:0000256" key="6">
    <source>
        <dbReference type="ARBA" id="ARBA00023098"/>
    </source>
</evidence>
<evidence type="ECO:0000256" key="2">
    <source>
        <dbReference type="ARBA" id="ARBA00005194"/>
    </source>
</evidence>
<dbReference type="Pfam" id="PF00364">
    <property type="entry name" value="Biotin_lipoyl"/>
    <property type="match status" value="1"/>
</dbReference>
<reference evidence="12" key="1">
    <citation type="journal article" date="2014" name="Int. J. Syst. Evol. Microbiol.">
        <title>Complete genome sequence of Corynebacterium casei LMG S-19264T (=DSM 44701T), isolated from a smear-ripened cheese.</title>
        <authorList>
            <consortium name="US DOE Joint Genome Institute (JGI-PGF)"/>
            <person name="Walter F."/>
            <person name="Albersmeier A."/>
            <person name="Kalinowski J."/>
            <person name="Ruckert C."/>
        </authorList>
    </citation>
    <scope>NUCLEOTIDE SEQUENCE</scope>
    <source>
        <strain evidence="12">JCM 30804</strain>
    </source>
</reference>
<dbReference type="GO" id="GO:0003989">
    <property type="term" value="F:acetyl-CoA carboxylase activity"/>
    <property type="evidence" value="ECO:0007669"/>
    <property type="project" value="InterPro"/>
</dbReference>
<dbReference type="GO" id="GO:0009317">
    <property type="term" value="C:acetyl-CoA carboxylase complex"/>
    <property type="evidence" value="ECO:0007669"/>
    <property type="project" value="InterPro"/>
</dbReference>
<organism evidence="12 13">
    <name type="scientific">Shewanella gelidii</name>
    <dbReference type="NCBI Taxonomy" id="1642821"/>
    <lineage>
        <taxon>Bacteria</taxon>
        <taxon>Pseudomonadati</taxon>
        <taxon>Pseudomonadota</taxon>
        <taxon>Gammaproteobacteria</taxon>
        <taxon>Alteromonadales</taxon>
        <taxon>Shewanellaceae</taxon>
        <taxon>Shewanella</taxon>
    </lineage>
</organism>